<dbReference type="CDD" id="cd01026">
    <property type="entry name" value="TOPRIM_OLD"/>
    <property type="match status" value="1"/>
</dbReference>
<dbReference type="GO" id="GO:0004519">
    <property type="term" value="F:endonuclease activity"/>
    <property type="evidence" value="ECO:0007669"/>
    <property type="project" value="UniProtKB-KW"/>
</dbReference>
<proteinExistence type="predicted"/>
<dbReference type="PANTHER" id="PTHR43581">
    <property type="entry name" value="ATP/GTP PHOSPHATASE"/>
    <property type="match status" value="1"/>
</dbReference>
<dbReference type="RefSeq" id="WP_019999226.1">
    <property type="nucleotide sequence ID" value="NZ_CP192219.1"/>
</dbReference>
<feature type="domain" description="RecF/RecN/SMC N-terminal" evidence="1">
    <location>
        <begin position="3"/>
        <end position="361"/>
    </location>
</feature>
<reference evidence="3 4" key="1">
    <citation type="submission" date="2016-11" db="EMBL/GenBank/DDBJ databases">
        <authorList>
            <person name="Varghese N."/>
            <person name="Submissions S."/>
        </authorList>
    </citation>
    <scope>NUCLEOTIDE SEQUENCE [LARGE SCALE GENOMIC DNA]</scope>
    <source>
        <strain evidence="3 4">DSM 17919</strain>
    </source>
</reference>
<organism evidence="3 4">
    <name type="scientific">Halodesulfovibrio aestuarii</name>
    <dbReference type="NCBI Taxonomy" id="126333"/>
    <lineage>
        <taxon>Bacteria</taxon>
        <taxon>Pseudomonadati</taxon>
        <taxon>Thermodesulfobacteriota</taxon>
        <taxon>Desulfovibrionia</taxon>
        <taxon>Desulfovibrionales</taxon>
        <taxon>Desulfovibrionaceae</taxon>
        <taxon>Halodesulfovibrio</taxon>
    </lineage>
</organism>
<dbReference type="SUPFAM" id="SSF52540">
    <property type="entry name" value="P-loop containing nucleoside triphosphate hydrolases"/>
    <property type="match status" value="1"/>
</dbReference>
<gene>
    <name evidence="3" type="ORF">SAMN05660830_03118</name>
</gene>
<dbReference type="InterPro" id="IPR034139">
    <property type="entry name" value="TOPRIM_OLD"/>
</dbReference>
<dbReference type="AlphaFoldDB" id="A0A8G2CC76"/>
<protein>
    <submittedName>
        <fullName evidence="3">Predicted ATP-dependent endonuclease of the OLD family, contains P-loop ATPase and TOPRIM domains</fullName>
    </submittedName>
</protein>
<keyword evidence="3" id="KW-0255">Endonuclease</keyword>
<dbReference type="Gene3D" id="3.40.50.300">
    <property type="entry name" value="P-loop containing nucleotide triphosphate hydrolases"/>
    <property type="match status" value="1"/>
</dbReference>
<sequence>MKLERLRISNFQCFGPEPTEIELEKVTALIGPNGAGKTAALQALSRMFAFDPALRKIQKSDFHRPVGQEPVGESLSFWVEADFIVNELNNDDPEGEHAVAAHFQHMRLNAPEELPMVRYRLDAELNIVGEIEASLHYVSNIKPDGTFDKFSVSKLDRNNIQLHYLPARRDPSDHIAYGVNTVIGRILRAVEWKAQQSDVEALACDAAECLGENTTVSSFNELLEKYWGRLHKGAFFKDPKMSFGSSDIESFLKHLSILFSPGHDEEFVEYSRLSDGQKSLLYIALVLASHRFGQSALAGGEEGFDVDKMRPAVFTILAVEEPENSLAPYYLGRIIDALEKLGRDDSSQSLIATHAPSVLKRIEPEQVRYFRLGPNRTTYVKEIVMPGKEDEAHKFVRQAVMAYPEVYFARVVVLGEGDSELLVLPKLFEAKGMPVDHSGIVVAPLGGRHVNHFWRLLFALGIPFVTLLDLDVARYGGGWGRLKYAYNELKKYRPSDDLFETLDDKYIEAWNSQKHLVRNYFEINTHDKVVNDFEEANIYYSSPLDLDFSMLCCFSAEYGAKSARLPNKATIRSVLGKGYFKAAQYRVEERKFFESYHKLFKVNSKPATHITALTNIESGKLCDTMPSFLSRLIDKVKNLLEEAPE</sequence>
<dbReference type="Proteomes" id="UP000184001">
    <property type="component" value="Unassembled WGS sequence"/>
</dbReference>
<comment type="caution">
    <text evidence="3">The sequence shown here is derived from an EMBL/GenBank/DDBJ whole genome shotgun (WGS) entry which is preliminary data.</text>
</comment>
<dbReference type="InterPro" id="IPR003395">
    <property type="entry name" value="RecF/RecN/SMC_N"/>
</dbReference>
<evidence type="ECO:0000259" key="1">
    <source>
        <dbReference type="Pfam" id="PF02463"/>
    </source>
</evidence>
<keyword evidence="3" id="KW-0378">Hydrolase</keyword>
<evidence type="ECO:0000313" key="4">
    <source>
        <dbReference type="Proteomes" id="UP000184001"/>
    </source>
</evidence>
<dbReference type="EMBL" id="FQZR01000012">
    <property type="protein sequence ID" value="SHJ73798.1"/>
    <property type="molecule type" value="Genomic_DNA"/>
</dbReference>
<dbReference type="InterPro" id="IPR027417">
    <property type="entry name" value="P-loop_NTPase"/>
</dbReference>
<dbReference type="Pfam" id="PF20469">
    <property type="entry name" value="OLD-like_TOPRIM"/>
    <property type="match status" value="1"/>
</dbReference>
<dbReference type="InterPro" id="IPR051396">
    <property type="entry name" value="Bact_Antivir_Def_Nuclease"/>
</dbReference>
<evidence type="ECO:0000313" key="3">
    <source>
        <dbReference type="EMBL" id="SHJ73798.1"/>
    </source>
</evidence>
<name>A0A8G2CC76_9BACT</name>
<dbReference type="Pfam" id="PF02463">
    <property type="entry name" value="SMC_N"/>
    <property type="match status" value="1"/>
</dbReference>
<dbReference type="PANTHER" id="PTHR43581:SF4">
    <property type="entry name" value="ATP_GTP PHOSPHATASE"/>
    <property type="match status" value="1"/>
</dbReference>
<feature type="domain" description="OLD protein-like TOPRIM" evidence="2">
    <location>
        <begin position="408"/>
        <end position="471"/>
    </location>
</feature>
<accession>A0A8G2CC76</accession>
<evidence type="ECO:0000259" key="2">
    <source>
        <dbReference type="Pfam" id="PF20469"/>
    </source>
</evidence>
<keyword evidence="3" id="KW-0540">Nuclease</keyword>